<sequence>MPVANAYKLAVSDELLMRQVHPNNMIQEGRLWSGAFTPTKADAGLLSADRDSIMSPKEAYERYLRAKALMQAGGTWGVSVSELAVIGLTCYSDPVTGNDAHAIVDFAEKGAEKEKGLGKLAYSKASTRGRLYP</sequence>
<reference evidence="2" key="1">
    <citation type="journal article" date="2019" name="Int. J. Syst. Evol. Microbiol.">
        <title>The Global Catalogue of Microorganisms (GCM) 10K type strain sequencing project: providing services to taxonomists for standard genome sequencing and annotation.</title>
        <authorList>
            <consortium name="The Broad Institute Genomics Platform"/>
            <consortium name="The Broad Institute Genome Sequencing Center for Infectious Disease"/>
            <person name="Wu L."/>
            <person name="Ma J."/>
        </authorList>
    </citation>
    <scope>NUCLEOTIDE SEQUENCE [LARGE SCALE GENOMIC DNA]</scope>
    <source>
        <strain evidence="2">CGMCC 1.16619</strain>
    </source>
</reference>
<comment type="caution">
    <text evidence="1">The sequence shown here is derived from an EMBL/GenBank/DDBJ whole genome shotgun (WGS) entry which is preliminary data.</text>
</comment>
<dbReference type="RefSeq" id="WP_377319689.1">
    <property type="nucleotide sequence ID" value="NZ_JBHSNF010000002.1"/>
</dbReference>
<organism evidence="1 2">
    <name type="scientific">Rhodanobacter ginsengisoli</name>
    <dbReference type="NCBI Taxonomy" id="418646"/>
    <lineage>
        <taxon>Bacteria</taxon>
        <taxon>Pseudomonadati</taxon>
        <taxon>Pseudomonadota</taxon>
        <taxon>Gammaproteobacteria</taxon>
        <taxon>Lysobacterales</taxon>
        <taxon>Rhodanobacteraceae</taxon>
        <taxon>Rhodanobacter</taxon>
    </lineage>
</organism>
<evidence type="ECO:0000313" key="1">
    <source>
        <dbReference type="EMBL" id="MFC5526144.1"/>
    </source>
</evidence>
<keyword evidence="2" id="KW-1185">Reference proteome</keyword>
<dbReference type="EMBL" id="JBHSNF010000002">
    <property type="protein sequence ID" value="MFC5526144.1"/>
    <property type="molecule type" value="Genomic_DNA"/>
</dbReference>
<protein>
    <submittedName>
        <fullName evidence="1">Uncharacterized protein</fullName>
    </submittedName>
</protein>
<gene>
    <name evidence="1" type="ORF">ACFPPA_10355</name>
</gene>
<accession>A0ABW0QPE4</accession>
<dbReference type="Proteomes" id="UP001596114">
    <property type="component" value="Unassembled WGS sequence"/>
</dbReference>
<proteinExistence type="predicted"/>
<evidence type="ECO:0000313" key="2">
    <source>
        <dbReference type="Proteomes" id="UP001596114"/>
    </source>
</evidence>
<name>A0ABW0QPE4_9GAMM</name>